<evidence type="ECO:0000256" key="1">
    <source>
        <dbReference type="SAM" id="Phobius"/>
    </source>
</evidence>
<keyword evidence="3" id="KW-1185">Reference proteome</keyword>
<name>A0A9W6HN52_9MICO</name>
<proteinExistence type="predicted"/>
<protein>
    <submittedName>
        <fullName evidence="2">TIGR03987 family protein</fullName>
    </submittedName>
</protein>
<keyword evidence="1" id="KW-1133">Transmembrane helix</keyword>
<reference evidence="2" key="1">
    <citation type="journal article" date="2014" name="Int. J. Syst. Evol. Microbiol.">
        <title>Complete genome sequence of Corynebacterium casei LMG S-19264T (=DSM 44701T), isolated from a smear-ripened cheese.</title>
        <authorList>
            <consortium name="US DOE Joint Genome Institute (JGI-PGF)"/>
            <person name="Walter F."/>
            <person name="Albersmeier A."/>
            <person name="Kalinowski J."/>
            <person name="Ruckert C."/>
        </authorList>
    </citation>
    <scope>NUCLEOTIDE SEQUENCE</scope>
    <source>
        <strain evidence="2">VKM Ac-1940</strain>
    </source>
</reference>
<feature type="transmembrane region" description="Helical" evidence="1">
    <location>
        <begin position="90"/>
        <end position="110"/>
    </location>
</feature>
<dbReference type="AlphaFoldDB" id="A0A9W6HN52"/>
<organism evidence="2 3">
    <name type="scientific">Microbacterium dextranolyticum</name>
    <dbReference type="NCBI Taxonomy" id="36806"/>
    <lineage>
        <taxon>Bacteria</taxon>
        <taxon>Bacillati</taxon>
        <taxon>Actinomycetota</taxon>
        <taxon>Actinomycetes</taxon>
        <taxon>Micrococcales</taxon>
        <taxon>Microbacteriaceae</taxon>
        <taxon>Microbacterium</taxon>
    </lineage>
</organism>
<feature type="transmembrane region" description="Helical" evidence="1">
    <location>
        <begin position="122"/>
        <end position="143"/>
    </location>
</feature>
<dbReference type="NCBIfam" id="TIGR03987">
    <property type="entry name" value="HsmA family protein"/>
    <property type="match status" value="1"/>
</dbReference>
<dbReference type="InterPro" id="IPR023813">
    <property type="entry name" value="HsmA-like"/>
</dbReference>
<reference evidence="2" key="2">
    <citation type="submission" date="2023-01" db="EMBL/GenBank/DDBJ databases">
        <authorList>
            <person name="Sun Q."/>
            <person name="Evtushenko L."/>
        </authorList>
    </citation>
    <scope>NUCLEOTIDE SEQUENCE</scope>
    <source>
        <strain evidence="2">VKM Ac-1940</strain>
    </source>
</reference>
<comment type="caution">
    <text evidence="2">The sequence shown here is derived from an EMBL/GenBank/DDBJ whole genome shotgun (WGS) entry which is preliminary data.</text>
</comment>
<sequence length="144" mass="15843">MLKLSAYSDDMLPLAIAIITAALVFYSVFYSVGVWAERIQRTLRWWHAGMFALGLACDTGGTILMTRIAADRRADGIAENAAGTLMTWTGTAAIVLMAVHLVWAVVVLVRGRETEKRAFHRFSIVVWALWLIPYVAGAVSAMAR</sequence>
<evidence type="ECO:0000313" key="2">
    <source>
        <dbReference type="EMBL" id="GLJ96291.1"/>
    </source>
</evidence>
<feature type="transmembrane region" description="Helical" evidence="1">
    <location>
        <begin position="12"/>
        <end position="36"/>
    </location>
</feature>
<dbReference type="Proteomes" id="UP001142291">
    <property type="component" value="Unassembled WGS sequence"/>
</dbReference>
<keyword evidence="1" id="KW-0812">Transmembrane</keyword>
<feature type="transmembrane region" description="Helical" evidence="1">
    <location>
        <begin position="48"/>
        <end position="70"/>
    </location>
</feature>
<keyword evidence="1" id="KW-0472">Membrane</keyword>
<gene>
    <name evidence="2" type="ORF">GCM10017591_23540</name>
</gene>
<accession>A0A9W6HN52</accession>
<evidence type="ECO:0000313" key="3">
    <source>
        <dbReference type="Proteomes" id="UP001142291"/>
    </source>
</evidence>
<dbReference type="RefSeq" id="WP_271202561.1">
    <property type="nucleotide sequence ID" value="NZ_BAAAUR010000001.1"/>
</dbReference>
<dbReference type="EMBL" id="BSER01000009">
    <property type="protein sequence ID" value="GLJ96291.1"/>
    <property type="molecule type" value="Genomic_DNA"/>
</dbReference>